<gene>
    <name evidence="2" type="ORF">SEPMUDRAFT_115159</name>
</gene>
<evidence type="ECO:0000256" key="1">
    <source>
        <dbReference type="SAM" id="MobiDB-lite"/>
    </source>
</evidence>
<reference evidence="2 3" key="1">
    <citation type="journal article" date="2012" name="PLoS Pathog.">
        <title>Diverse lifestyles and strategies of plant pathogenesis encoded in the genomes of eighteen Dothideomycetes fungi.</title>
        <authorList>
            <person name="Ohm R.A."/>
            <person name="Feau N."/>
            <person name="Henrissat B."/>
            <person name="Schoch C.L."/>
            <person name="Horwitz B.A."/>
            <person name="Barry K.W."/>
            <person name="Condon B.J."/>
            <person name="Copeland A.C."/>
            <person name="Dhillon B."/>
            <person name="Glaser F."/>
            <person name="Hesse C.N."/>
            <person name="Kosti I."/>
            <person name="LaButti K."/>
            <person name="Lindquist E.A."/>
            <person name="Lucas S."/>
            <person name="Salamov A.A."/>
            <person name="Bradshaw R.E."/>
            <person name="Ciuffetti L."/>
            <person name="Hamelin R.C."/>
            <person name="Kema G.H.J."/>
            <person name="Lawrence C."/>
            <person name="Scott J.A."/>
            <person name="Spatafora J.W."/>
            <person name="Turgeon B.G."/>
            <person name="de Wit P.J.G.M."/>
            <person name="Zhong S."/>
            <person name="Goodwin S.B."/>
            <person name="Grigoriev I.V."/>
        </authorList>
    </citation>
    <scope>NUCLEOTIDE SEQUENCE [LARGE SCALE GENOMIC DNA]</scope>
    <source>
        <strain evidence="2 3">SO2202</strain>
    </source>
</reference>
<evidence type="ECO:0000313" key="3">
    <source>
        <dbReference type="Proteomes" id="UP000016931"/>
    </source>
</evidence>
<dbReference type="STRING" id="692275.M3C777"/>
<dbReference type="AlphaFoldDB" id="M3C777"/>
<dbReference type="eggNOG" id="ENOG502SSMU">
    <property type="taxonomic scope" value="Eukaryota"/>
</dbReference>
<protein>
    <submittedName>
        <fullName evidence="2">Uncharacterized protein</fullName>
    </submittedName>
</protein>
<dbReference type="Proteomes" id="UP000016931">
    <property type="component" value="Unassembled WGS sequence"/>
</dbReference>
<dbReference type="HOGENOM" id="CLU_1234789_0_0_1"/>
<name>M3C777_SPHMS</name>
<sequence length="227" mass="24210">MAQPVLVRAYTSGKRNNQGVAAPRKPSDRDAAALPPISSYAFADILRSVDGSREFQLAIDGIAEICAKTRLSLADEYGAHLPPLGEITTTSASTPRPQPPRPGMRRVLTSVPEASSGSSEGSSRKSTIKRGSIFSFRKKHHTKQECSRPMRRIRISSTGRTISVGTTTAMAAEVILLPETRSRSSSEATVVGPVLPRPAARVPATSPAQSSLQRLLLPSRSRAVVAS</sequence>
<evidence type="ECO:0000313" key="2">
    <source>
        <dbReference type="EMBL" id="EMF16111.1"/>
    </source>
</evidence>
<proteinExistence type="predicted"/>
<keyword evidence="3" id="KW-1185">Reference proteome</keyword>
<dbReference type="OrthoDB" id="1925287at2759"/>
<dbReference type="GeneID" id="27898272"/>
<accession>M3C777</accession>
<organism evidence="2 3">
    <name type="scientific">Sphaerulina musiva (strain SO2202)</name>
    <name type="common">Poplar stem canker fungus</name>
    <name type="synonym">Septoria musiva</name>
    <dbReference type="NCBI Taxonomy" id="692275"/>
    <lineage>
        <taxon>Eukaryota</taxon>
        <taxon>Fungi</taxon>
        <taxon>Dikarya</taxon>
        <taxon>Ascomycota</taxon>
        <taxon>Pezizomycotina</taxon>
        <taxon>Dothideomycetes</taxon>
        <taxon>Dothideomycetidae</taxon>
        <taxon>Mycosphaerellales</taxon>
        <taxon>Mycosphaerellaceae</taxon>
        <taxon>Sphaerulina</taxon>
    </lineage>
</organism>
<feature type="region of interest" description="Disordered" evidence="1">
    <location>
        <begin position="1"/>
        <end position="32"/>
    </location>
</feature>
<dbReference type="EMBL" id="KB456261">
    <property type="protein sequence ID" value="EMF16111.1"/>
    <property type="molecule type" value="Genomic_DNA"/>
</dbReference>
<dbReference type="RefSeq" id="XP_016764232.1">
    <property type="nucleotide sequence ID" value="XM_016901135.1"/>
</dbReference>
<dbReference type="OMA" id="ICAKNRM"/>
<feature type="region of interest" description="Disordered" evidence="1">
    <location>
        <begin position="82"/>
        <end position="148"/>
    </location>
</feature>